<name>A0A8J2FTC9_9BACT</name>
<evidence type="ECO:0000313" key="2">
    <source>
        <dbReference type="Proteomes" id="UP000663859"/>
    </source>
</evidence>
<keyword evidence="2" id="KW-1185">Reference proteome</keyword>
<gene>
    <name evidence="1" type="ORF">MPNT_60132</name>
</gene>
<proteinExistence type="predicted"/>
<evidence type="ECO:0000313" key="1">
    <source>
        <dbReference type="EMBL" id="CAF0703900.1"/>
    </source>
</evidence>
<sequence>MWHEKKPRLALLRTELHGLPGARVMAKRSRVAGSLCLGVGGLDPREPLLPSHGIPGGKSLGLLRLRLPDGPGQPESIPGF</sequence>
<accession>A0A8J2FTC9</accession>
<dbReference type="EMBL" id="CAJNOB010000056">
    <property type="protein sequence ID" value="CAF0703900.1"/>
    <property type="molecule type" value="Genomic_DNA"/>
</dbReference>
<dbReference type="Proteomes" id="UP000663859">
    <property type="component" value="Unassembled WGS sequence"/>
</dbReference>
<organism evidence="1 2">
    <name type="scientific">Candidatus Methylacidithermus pantelleriae</name>
    <dbReference type="NCBI Taxonomy" id="2744239"/>
    <lineage>
        <taxon>Bacteria</taxon>
        <taxon>Pseudomonadati</taxon>
        <taxon>Verrucomicrobiota</taxon>
        <taxon>Methylacidiphilae</taxon>
        <taxon>Methylacidiphilales</taxon>
        <taxon>Methylacidiphilaceae</taxon>
        <taxon>Candidatus Methylacidithermus</taxon>
    </lineage>
</organism>
<dbReference type="AlphaFoldDB" id="A0A8J2FTC9"/>
<reference evidence="1" key="1">
    <citation type="submission" date="2021-02" db="EMBL/GenBank/DDBJ databases">
        <authorList>
            <person name="Cremers G."/>
            <person name="Picone N."/>
        </authorList>
    </citation>
    <scope>NUCLEOTIDE SEQUENCE</scope>
    <source>
        <strain evidence="1">PQ17</strain>
    </source>
</reference>
<comment type="caution">
    <text evidence="1">The sequence shown here is derived from an EMBL/GenBank/DDBJ whole genome shotgun (WGS) entry which is preliminary data.</text>
</comment>
<protein>
    <submittedName>
        <fullName evidence="1">Uncharacterized protein</fullName>
    </submittedName>
</protein>